<dbReference type="PANTHER" id="PTHR43580:SF2">
    <property type="entry name" value="CYTOKINE-LIKE NUCLEAR FACTOR N-PAC"/>
    <property type="match status" value="1"/>
</dbReference>
<dbReference type="Gene3D" id="1.10.1040.10">
    <property type="entry name" value="N-(1-d-carboxylethyl)-l-norvaline Dehydrogenase, domain 2"/>
    <property type="match status" value="1"/>
</dbReference>
<feature type="active site" evidence="4">
    <location>
        <position position="170"/>
    </location>
</feature>
<dbReference type="PIRSF" id="PIRSF000103">
    <property type="entry name" value="HIBADH"/>
    <property type="match status" value="1"/>
</dbReference>
<comment type="similarity">
    <text evidence="1">Belongs to the HIBADH-related family.</text>
</comment>
<dbReference type="GO" id="GO:0051287">
    <property type="term" value="F:NAD binding"/>
    <property type="evidence" value="ECO:0007669"/>
    <property type="project" value="InterPro"/>
</dbReference>
<feature type="domain" description="3-hydroxyisobutyrate dehydrogenase-like NAD-binding" evidence="6">
    <location>
        <begin position="164"/>
        <end position="284"/>
    </location>
</feature>
<protein>
    <submittedName>
        <fullName evidence="7">Dehydrogenase</fullName>
    </submittedName>
</protein>
<dbReference type="Proteomes" id="UP000635606">
    <property type="component" value="Unassembled WGS sequence"/>
</dbReference>
<gene>
    <name evidence="7" type="ORF">Voc01_024370</name>
</gene>
<keyword evidence="8" id="KW-1185">Reference proteome</keyword>
<organism evidence="7 8">
    <name type="scientific">Virgisporangium ochraceum</name>
    <dbReference type="NCBI Taxonomy" id="65505"/>
    <lineage>
        <taxon>Bacteria</taxon>
        <taxon>Bacillati</taxon>
        <taxon>Actinomycetota</taxon>
        <taxon>Actinomycetes</taxon>
        <taxon>Micromonosporales</taxon>
        <taxon>Micromonosporaceae</taxon>
        <taxon>Virgisporangium</taxon>
    </lineage>
</organism>
<dbReference type="InterPro" id="IPR036291">
    <property type="entry name" value="NAD(P)-bd_dom_sf"/>
</dbReference>
<dbReference type="InterPro" id="IPR015815">
    <property type="entry name" value="HIBADH-related"/>
</dbReference>
<dbReference type="PANTHER" id="PTHR43580">
    <property type="entry name" value="OXIDOREDUCTASE GLYR1-RELATED"/>
    <property type="match status" value="1"/>
</dbReference>
<evidence type="ECO:0000256" key="1">
    <source>
        <dbReference type="ARBA" id="ARBA00009080"/>
    </source>
</evidence>
<dbReference type="InterPro" id="IPR013328">
    <property type="entry name" value="6PGD_dom2"/>
</dbReference>
<dbReference type="InterPro" id="IPR006115">
    <property type="entry name" value="6PGDH_NADP-bd"/>
</dbReference>
<dbReference type="Gene3D" id="3.40.50.720">
    <property type="entry name" value="NAD(P)-binding Rossmann-like Domain"/>
    <property type="match status" value="1"/>
</dbReference>
<dbReference type="InterPro" id="IPR051265">
    <property type="entry name" value="HIBADH-related_NP60_sf"/>
</dbReference>
<evidence type="ECO:0000313" key="7">
    <source>
        <dbReference type="EMBL" id="GIJ67520.1"/>
    </source>
</evidence>
<evidence type="ECO:0000259" key="5">
    <source>
        <dbReference type="Pfam" id="PF03446"/>
    </source>
</evidence>
<dbReference type="AlphaFoldDB" id="A0A8J3ZU33"/>
<evidence type="ECO:0000259" key="6">
    <source>
        <dbReference type="Pfam" id="PF14833"/>
    </source>
</evidence>
<dbReference type="InterPro" id="IPR029154">
    <property type="entry name" value="HIBADH-like_NADP-bd"/>
</dbReference>
<dbReference type="InterPro" id="IPR008927">
    <property type="entry name" value="6-PGluconate_DH-like_C_sf"/>
</dbReference>
<keyword evidence="3" id="KW-0520">NAD</keyword>
<dbReference type="SUPFAM" id="SSF51735">
    <property type="entry name" value="NAD(P)-binding Rossmann-fold domains"/>
    <property type="match status" value="1"/>
</dbReference>
<proteinExistence type="inferred from homology"/>
<name>A0A8J3ZU33_9ACTN</name>
<dbReference type="RefSeq" id="WP_203927481.1">
    <property type="nucleotide sequence ID" value="NZ_BOPH01000027.1"/>
</dbReference>
<evidence type="ECO:0000313" key="8">
    <source>
        <dbReference type="Proteomes" id="UP000635606"/>
    </source>
</evidence>
<evidence type="ECO:0000256" key="4">
    <source>
        <dbReference type="PIRSR" id="PIRSR000103-1"/>
    </source>
</evidence>
<dbReference type="GO" id="GO:0016491">
    <property type="term" value="F:oxidoreductase activity"/>
    <property type="evidence" value="ECO:0007669"/>
    <property type="project" value="UniProtKB-KW"/>
</dbReference>
<reference evidence="7" key="1">
    <citation type="submission" date="2021-01" db="EMBL/GenBank/DDBJ databases">
        <title>Whole genome shotgun sequence of Virgisporangium ochraceum NBRC 16418.</title>
        <authorList>
            <person name="Komaki H."/>
            <person name="Tamura T."/>
        </authorList>
    </citation>
    <scope>NUCLEOTIDE SEQUENCE</scope>
    <source>
        <strain evidence="7">NBRC 16418</strain>
    </source>
</reference>
<feature type="domain" description="6-phosphogluconate dehydrogenase NADP-binding" evidence="5">
    <location>
        <begin position="4"/>
        <end position="161"/>
    </location>
</feature>
<sequence length="292" mass="29488">MTDTVAVVGTGNMGAAMVARLRAHGRPVVVFNRSPDRAAAVAARTGAEVATSAREAAASAGVVLVSLADDAAVVAVYGDLVSGLRPGTVVVETSTVSPQTVRALAAPVRDAGAALLDGPVSGSVPVVERGELTVLVGGDAAALDTARPALDTFASTVLHLGPLGAGATMKLVVNGVVHALNQAVSEALVLAEKAGVDRHAAYGVFTSSAVAAPFVRYKQAAFEDPDGTPVAFRLDLVAKDLALLAELAAAHGARMDQADTNRRLVGEALAAGFADRDISAMAAFLRRSYDSA</sequence>
<dbReference type="EMBL" id="BOPH01000027">
    <property type="protein sequence ID" value="GIJ67520.1"/>
    <property type="molecule type" value="Genomic_DNA"/>
</dbReference>
<evidence type="ECO:0000256" key="2">
    <source>
        <dbReference type="ARBA" id="ARBA00023002"/>
    </source>
</evidence>
<accession>A0A8J3ZU33</accession>
<keyword evidence="2" id="KW-0560">Oxidoreductase</keyword>
<comment type="caution">
    <text evidence="7">The sequence shown here is derived from an EMBL/GenBank/DDBJ whole genome shotgun (WGS) entry which is preliminary data.</text>
</comment>
<dbReference type="GO" id="GO:0050661">
    <property type="term" value="F:NADP binding"/>
    <property type="evidence" value="ECO:0007669"/>
    <property type="project" value="InterPro"/>
</dbReference>
<dbReference type="SUPFAM" id="SSF48179">
    <property type="entry name" value="6-phosphogluconate dehydrogenase C-terminal domain-like"/>
    <property type="match status" value="1"/>
</dbReference>
<evidence type="ECO:0000256" key="3">
    <source>
        <dbReference type="ARBA" id="ARBA00023027"/>
    </source>
</evidence>
<dbReference type="Pfam" id="PF14833">
    <property type="entry name" value="NAD_binding_11"/>
    <property type="match status" value="1"/>
</dbReference>
<dbReference type="Pfam" id="PF03446">
    <property type="entry name" value="NAD_binding_2"/>
    <property type="match status" value="1"/>
</dbReference>